<evidence type="ECO:0000256" key="1">
    <source>
        <dbReference type="ARBA" id="ARBA00022690"/>
    </source>
</evidence>
<gene>
    <name evidence="5" type="ORF">L3X38_020888</name>
</gene>
<feature type="domain" description="Cystatin" evidence="4">
    <location>
        <begin position="27"/>
        <end position="106"/>
    </location>
</feature>
<keyword evidence="2" id="KW-0789">Thiol protease inhibitor</keyword>
<protein>
    <recommendedName>
        <fullName evidence="4">Cystatin domain-containing protein</fullName>
    </recommendedName>
</protein>
<dbReference type="Pfam" id="PF16845">
    <property type="entry name" value="SQAPI"/>
    <property type="match status" value="1"/>
</dbReference>
<sequence>MLRARSSLLLLLILLPFLVKAQKKITSNLKVKDVAEFAVDVYNIIHKKKLTFESLVQGEIKFTQIKIYYLIVIKAKDESQTITNYEAIVLENVKRSSRILLSFRKVN</sequence>
<evidence type="ECO:0000313" key="6">
    <source>
        <dbReference type="Proteomes" id="UP001054821"/>
    </source>
</evidence>
<reference evidence="5 6" key="1">
    <citation type="journal article" date="2022" name="G3 (Bethesda)">
        <title>Whole-genome sequence and methylome profiling of the almond [Prunus dulcis (Mill.) D.A. Webb] cultivar 'Nonpareil'.</title>
        <authorList>
            <person name="D'Amico-Willman K.M."/>
            <person name="Ouma W.Z."/>
            <person name="Meulia T."/>
            <person name="Sideli G.M."/>
            <person name="Gradziel T.M."/>
            <person name="Fresnedo-Ramirez J."/>
        </authorList>
    </citation>
    <scope>NUCLEOTIDE SEQUENCE [LARGE SCALE GENOMIC DNA]</scope>
    <source>
        <strain evidence="5">Clone GOH B32 T37-40</strain>
    </source>
</reference>
<accession>A0AAD4VUW5</accession>
<evidence type="ECO:0000259" key="4">
    <source>
        <dbReference type="Pfam" id="PF16845"/>
    </source>
</evidence>
<organism evidence="5 6">
    <name type="scientific">Prunus dulcis</name>
    <name type="common">Almond</name>
    <name type="synonym">Amygdalus dulcis</name>
    <dbReference type="NCBI Taxonomy" id="3755"/>
    <lineage>
        <taxon>Eukaryota</taxon>
        <taxon>Viridiplantae</taxon>
        <taxon>Streptophyta</taxon>
        <taxon>Embryophyta</taxon>
        <taxon>Tracheophyta</taxon>
        <taxon>Spermatophyta</taxon>
        <taxon>Magnoliopsida</taxon>
        <taxon>eudicotyledons</taxon>
        <taxon>Gunneridae</taxon>
        <taxon>Pentapetalae</taxon>
        <taxon>rosids</taxon>
        <taxon>fabids</taxon>
        <taxon>Rosales</taxon>
        <taxon>Rosaceae</taxon>
        <taxon>Amygdaloideae</taxon>
        <taxon>Amygdaleae</taxon>
        <taxon>Prunus</taxon>
    </lineage>
</organism>
<dbReference type="InterPro" id="IPR046350">
    <property type="entry name" value="Cystatin_sf"/>
</dbReference>
<dbReference type="InterPro" id="IPR000010">
    <property type="entry name" value="Cystatin_dom"/>
</dbReference>
<dbReference type="GO" id="GO:0004869">
    <property type="term" value="F:cysteine-type endopeptidase inhibitor activity"/>
    <property type="evidence" value="ECO:0007669"/>
    <property type="project" value="UniProtKB-KW"/>
</dbReference>
<comment type="caution">
    <text evidence="5">The sequence shown here is derived from an EMBL/GenBank/DDBJ whole genome shotgun (WGS) entry which is preliminary data.</text>
</comment>
<dbReference type="Gene3D" id="3.10.450.10">
    <property type="match status" value="1"/>
</dbReference>
<evidence type="ECO:0000256" key="2">
    <source>
        <dbReference type="ARBA" id="ARBA00022704"/>
    </source>
</evidence>
<dbReference type="SUPFAM" id="SSF54403">
    <property type="entry name" value="Cystatin/monellin"/>
    <property type="match status" value="1"/>
</dbReference>
<dbReference type="PANTHER" id="PTHR47364">
    <property type="entry name" value="CYSTEINE PROTEINASE INHIBITOR 5"/>
    <property type="match status" value="1"/>
</dbReference>
<feature type="signal peptide" evidence="3">
    <location>
        <begin position="1"/>
        <end position="21"/>
    </location>
</feature>
<dbReference type="AlphaFoldDB" id="A0AAD4VUW5"/>
<keyword evidence="6" id="KW-1185">Reference proteome</keyword>
<evidence type="ECO:0000313" key="5">
    <source>
        <dbReference type="EMBL" id="KAI5330762.1"/>
    </source>
</evidence>
<name>A0AAD4VUW5_PRUDU</name>
<dbReference type="EMBL" id="JAJFAZ020000004">
    <property type="protein sequence ID" value="KAI5330762.1"/>
    <property type="molecule type" value="Genomic_DNA"/>
</dbReference>
<proteinExistence type="predicted"/>
<feature type="chain" id="PRO_5041984334" description="Cystatin domain-containing protein" evidence="3">
    <location>
        <begin position="22"/>
        <end position="107"/>
    </location>
</feature>
<dbReference type="Proteomes" id="UP001054821">
    <property type="component" value="Chromosome 4"/>
</dbReference>
<keyword evidence="1" id="KW-0646">Protease inhibitor</keyword>
<keyword evidence="3" id="KW-0732">Signal</keyword>
<dbReference type="PANTHER" id="PTHR47364:SF2">
    <property type="entry name" value="CYSTEINE PROTEINASE INHIBITOR 5"/>
    <property type="match status" value="1"/>
</dbReference>
<evidence type="ECO:0000256" key="3">
    <source>
        <dbReference type="SAM" id="SignalP"/>
    </source>
</evidence>